<sequence length="222" mass="25292">MQSSSSTTTSPPKPLRHILVLDFEATCDERNAPRPTEIIEFPTLLYDLETNEVQARFHEYVRPTRHPTLTAFCTKLTGIEQATVDKADPFHLVFARFQKWLAENTSLDDPATFAFLTCGDWDFKTMFPLQLATSSEDDPPLASIDTTPYKRWINVKTAYGRYYNTKKAGGMVGLLRNLGLELEGRHHSGIDDCENIARIVKRMRGDGWTPEAADFSYPRKDR</sequence>
<gene>
    <name evidence="5" type="ORF">BOTBODRAFT_180405</name>
</gene>
<evidence type="ECO:0000313" key="6">
    <source>
        <dbReference type="Proteomes" id="UP000027195"/>
    </source>
</evidence>
<dbReference type="PANTHER" id="PTHR23044:SF61">
    <property type="entry name" value="3'-5' EXORIBONUCLEASE 1-RELATED"/>
    <property type="match status" value="1"/>
</dbReference>
<dbReference type="InParanoid" id="A0A067LZP4"/>
<dbReference type="InterPro" id="IPR047201">
    <property type="entry name" value="ERI-1_3'hExo-like"/>
</dbReference>
<dbReference type="GO" id="GO:0003676">
    <property type="term" value="F:nucleic acid binding"/>
    <property type="evidence" value="ECO:0007669"/>
    <property type="project" value="InterPro"/>
</dbReference>
<keyword evidence="1" id="KW-0540">Nuclease</keyword>
<dbReference type="Gene3D" id="3.30.420.10">
    <property type="entry name" value="Ribonuclease H-like superfamily/Ribonuclease H"/>
    <property type="match status" value="1"/>
</dbReference>
<dbReference type="OrthoDB" id="448399at2759"/>
<reference evidence="6" key="1">
    <citation type="journal article" date="2014" name="Proc. Natl. Acad. Sci. U.S.A.">
        <title>Extensive sampling of basidiomycete genomes demonstrates inadequacy of the white-rot/brown-rot paradigm for wood decay fungi.</title>
        <authorList>
            <person name="Riley R."/>
            <person name="Salamov A.A."/>
            <person name="Brown D.W."/>
            <person name="Nagy L.G."/>
            <person name="Floudas D."/>
            <person name="Held B.W."/>
            <person name="Levasseur A."/>
            <person name="Lombard V."/>
            <person name="Morin E."/>
            <person name="Otillar R."/>
            <person name="Lindquist E.A."/>
            <person name="Sun H."/>
            <person name="LaButti K.M."/>
            <person name="Schmutz J."/>
            <person name="Jabbour D."/>
            <person name="Luo H."/>
            <person name="Baker S.E."/>
            <person name="Pisabarro A.G."/>
            <person name="Walton J.D."/>
            <person name="Blanchette R.A."/>
            <person name="Henrissat B."/>
            <person name="Martin F."/>
            <person name="Cullen D."/>
            <person name="Hibbett D.S."/>
            <person name="Grigoriev I.V."/>
        </authorList>
    </citation>
    <scope>NUCLEOTIDE SEQUENCE [LARGE SCALE GENOMIC DNA]</scope>
    <source>
        <strain evidence="6">FD-172 SS1</strain>
    </source>
</reference>
<dbReference type="Pfam" id="PF00929">
    <property type="entry name" value="RNase_T"/>
    <property type="match status" value="1"/>
</dbReference>
<dbReference type="PANTHER" id="PTHR23044">
    <property type="entry name" value="3'-5' EXONUCLEASE ERI1-RELATED"/>
    <property type="match status" value="1"/>
</dbReference>
<dbReference type="InterPro" id="IPR036397">
    <property type="entry name" value="RNaseH_sf"/>
</dbReference>
<keyword evidence="3" id="KW-0269">Exonuclease</keyword>
<keyword evidence="2" id="KW-0378">Hydrolase</keyword>
<dbReference type="AlphaFoldDB" id="A0A067LZP4"/>
<evidence type="ECO:0000256" key="3">
    <source>
        <dbReference type="ARBA" id="ARBA00022839"/>
    </source>
</evidence>
<dbReference type="SMART" id="SM00479">
    <property type="entry name" value="EXOIII"/>
    <property type="match status" value="1"/>
</dbReference>
<dbReference type="InterPro" id="IPR013520">
    <property type="entry name" value="Ribonucl_H"/>
</dbReference>
<keyword evidence="6" id="KW-1185">Reference proteome</keyword>
<dbReference type="HOGENOM" id="CLU_037266_4_3_1"/>
<dbReference type="EMBL" id="KL198100">
    <property type="protein sequence ID" value="KDQ07840.1"/>
    <property type="molecule type" value="Genomic_DNA"/>
</dbReference>
<dbReference type="GO" id="GO:0000175">
    <property type="term" value="F:3'-5'-RNA exonuclease activity"/>
    <property type="evidence" value="ECO:0007669"/>
    <property type="project" value="InterPro"/>
</dbReference>
<organism evidence="5 6">
    <name type="scientific">Botryobasidium botryosum (strain FD-172 SS1)</name>
    <dbReference type="NCBI Taxonomy" id="930990"/>
    <lineage>
        <taxon>Eukaryota</taxon>
        <taxon>Fungi</taxon>
        <taxon>Dikarya</taxon>
        <taxon>Basidiomycota</taxon>
        <taxon>Agaricomycotina</taxon>
        <taxon>Agaricomycetes</taxon>
        <taxon>Cantharellales</taxon>
        <taxon>Botryobasidiaceae</taxon>
        <taxon>Botryobasidium</taxon>
    </lineage>
</organism>
<dbReference type="Proteomes" id="UP000027195">
    <property type="component" value="Unassembled WGS sequence"/>
</dbReference>
<evidence type="ECO:0000256" key="1">
    <source>
        <dbReference type="ARBA" id="ARBA00022722"/>
    </source>
</evidence>
<name>A0A067LZP4_BOTB1</name>
<evidence type="ECO:0000256" key="2">
    <source>
        <dbReference type="ARBA" id="ARBA00022801"/>
    </source>
</evidence>
<protein>
    <recommendedName>
        <fullName evidence="4">Exonuclease domain-containing protein</fullName>
    </recommendedName>
</protein>
<dbReference type="InterPro" id="IPR012337">
    <property type="entry name" value="RNaseH-like_sf"/>
</dbReference>
<dbReference type="SUPFAM" id="SSF53098">
    <property type="entry name" value="Ribonuclease H-like"/>
    <property type="match status" value="1"/>
</dbReference>
<accession>A0A067LZP4</accession>
<evidence type="ECO:0000313" key="5">
    <source>
        <dbReference type="EMBL" id="KDQ07840.1"/>
    </source>
</evidence>
<proteinExistence type="predicted"/>
<feature type="domain" description="Exonuclease" evidence="4">
    <location>
        <begin position="17"/>
        <end position="209"/>
    </location>
</feature>
<dbReference type="STRING" id="930990.A0A067LZP4"/>
<evidence type="ECO:0000259" key="4">
    <source>
        <dbReference type="SMART" id="SM00479"/>
    </source>
</evidence>
<dbReference type="CDD" id="cd06133">
    <property type="entry name" value="ERI-1_3'hExo_like"/>
    <property type="match status" value="1"/>
</dbReference>
<dbReference type="InterPro" id="IPR051274">
    <property type="entry name" value="3-5_Exoribonuclease"/>
</dbReference>